<dbReference type="RefSeq" id="WP_143034029.1">
    <property type="nucleotide sequence ID" value="NZ_FNRY01000001.1"/>
</dbReference>
<dbReference type="AlphaFoldDB" id="A0A1H4N247"/>
<dbReference type="Proteomes" id="UP000199183">
    <property type="component" value="Unassembled WGS sequence"/>
</dbReference>
<gene>
    <name evidence="3" type="ORF">SAMN04489806_2054</name>
</gene>
<evidence type="ECO:0000256" key="1">
    <source>
        <dbReference type="SAM" id="Phobius"/>
    </source>
</evidence>
<reference evidence="3 4" key="1">
    <citation type="submission" date="2016-10" db="EMBL/GenBank/DDBJ databases">
        <authorList>
            <person name="de Groot N.N."/>
        </authorList>
    </citation>
    <scope>NUCLEOTIDE SEQUENCE [LARGE SCALE GENOMIC DNA]</scope>
    <source>
        <strain evidence="3 4">DSM 21799</strain>
    </source>
</reference>
<evidence type="ECO:0008006" key="5">
    <source>
        <dbReference type="Google" id="ProtNLM"/>
    </source>
</evidence>
<keyword evidence="1" id="KW-0812">Transmembrane</keyword>
<keyword evidence="4" id="KW-1185">Reference proteome</keyword>
<organism evidence="3 4">
    <name type="scientific">Paramicrobacterium humi</name>
    <dbReference type="NCBI Taxonomy" id="640635"/>
    <lineage>
        <taxon>Bacteria</taxon>
        <taxon>Bacillati</taxon>
        <taxon>Actinomycetota</taxon>
        <taxon>Actinomycetes</taxon>
        <taxon>Micrococcales</taxon>
        <taxon>Microbacteriaceae</taxon>
        <taxon>Paramicrobacterium</taxon>
    </lineage>
</organism>
<keyword evidence="1" id="KW-0472">Membrane</keyword>
<dbReference type="EMBL" id="FNRY01000001">
    <property type="protein sequence ID" value="SEB89167.1"/>
    <property type="molecule type" value="Genomic_DNA"/>
</dbReference>
<dbReference type="STRING" id="640635.SAMN04489806_2054"/>
<feature type="signal peptide" evidence="2">
    <location>
        <begin position="1"/>
        <end position="25"/>
    </location>
</feature>
<name>A0A1H4N247_9MICO</name>
<keyword evidence="2" id="KW-0732">Signal</keyword>
<protein>
    <recommendedName>
        <fullName evidence="5">LPXTG-motif cell wall anchor domain-containing protein</fullName>
    </recommendedName>
</protein>
<sequence length="228" mass="22607">MRFRMLPAAALAAATVLTAAAPVAAAEQSADVVHVDVGGTGIDTATVPVDGLVNERVVPGDAGGSSIRVVNTGSQAGVLSAEVANVRFVGDAGDPFFGALLINGTPASELGEKPSLARDVALPVGGAATIDLSYLFPTEATVGNHGDRALGVSFDVRLDVTAEAAASPGLNAPGDAARGGGFGGALPWTGAEAAPWLGAGAALLGGGILLLLLARRRRRRGPSEAVRE</sequence>
<feature type="transmembrane region" description="Helical" evidence="1">
    <location>
        <begin position="196"/>
        <end position="214"/>
    </location>
</feature>
<evidence type="ECO:0000313" key="3">
    <source>
        <dbReference type="EMBL" id="SEB89167.1"/>
    </source>
</evidence>
<accession>A0A1H4N247</accession>
<proteinExistence type="predicted"/>
<evidence type="ECO:0000313" key="4">
    <source>
        <dbReference type="Proteomes" id="UP000199183"/>
    </source>
</evidence>
<feature type="chain" id="PRO_5011748366" description="LPXTG-motif cell wall anchor domain-containing protein" evidence="2">
    <location>
        <begin position="26"/>
        <end position="228"/>
    </location>
</feature>
<keyword evidence="1" id="KW-1133">Transmembrane helix</keyword>
<evidence type="ECO:0000256" key="2">
    <source>
        <dbReference type="SAM" id="SignalP"/>
    </source>
</evidence>